<dbReference type="Proteomes" id="UP000005384">
    <property type="component" value="Unassembled WGS sequence"/>
</dbReference>
<dbReference type="InterPro" id="IPR029061">
    <property type="entry name" value="THDP-binding"/>
</dbReference>
<proteinExistence type="inferred from homology"/>
<dbReference type="InterPro" id="IPR009014">
    <property type="entry name" value="Transketo_C/PFOR_II"/>
</dbReference>
<evidence type="ECO:0000313" key="5">
    <source>
        <dbReference type="EMBL" id="EHI57127.1"/>
    </source>
</evidence>
<dbReference type="InterPro" id="IPR051157">
    <property type="entry name" value="PDH/Transketolase"/>
</dbReference>
<dbReference type="Gene3D" id="3.40.50.920">
    <property type="match status" value="1"/>
</dbReference>
<protein>
    <recommendedName>
        <fullName evidence="4">Transketolase-like pyrimidine-binding domain-containing protein</fullName>
    </recommendedName>
</protein>
<organism evidence="5 6">
    <name type="scientific">Hungatella hathewayi WAL-18680</name>
    <dbReference type="NCBI Taxonomy" id="742737"/>
    <lineage>
        <taxon>Bacteria</taxon>
        <taxon>Bacillati</taxon>
        <taxon>Bacillota</taxon>
        <taxon>Clostridia</taxon>
        <taxon>Lachnospirales</taxon>
        <taxon>Lachnospiraceae</taxon>
        <taxon>Hungatella</taxon>
    </lineage>
</organism>
<dbReference type="SMART" id="SM00861">
    <property type="entry name" value="Transket_pyr"/>
    <property type="match status" value="1"/>
</dbReference>
<comment type="caution">
    <text evidence="5">The sequence shown here is derived from an EMBL/GenBank/DDBJ whole genome shotgun (WGS) entry which is preliminary data.</text>
</comment>
<keyword evidence="6" id="KW-1185">Reference proteome</keyword>
<evidence type="ECO:0000256" key="1">
    <source>
        <dbReference type="ARBA" id="ARBA00001964"/>
    </source>
</evidence>
<comment type="similarity">
    <text evidence="2">Belongs to the transketolase family.</text>
</comment>
<keyword evidence="3" id="KW-0786">Thiamine pyrophosphate</keyword>
<dbReference type="Pfam" id="PF02780">
    <property type="entry name" value="Transketolase_C"/>
    <property type="match status" value="1"/>
</dbReference>
<dbReference type="AlphaFoldDB" id="G5INF6"/>
<sequence>MFEQDKIRIAGKPVTETKAMRDVYADTLMELAGQDGRIVILDADLMNSIGTVPFARAYPERSFNCGIQEANMIGTAAGMSAVGLIPFTHTFGCFASRRVADQVFMSCAYAELNVKMIGSDPGITAAYNGGTHMALEDCAIMRSIPGITIVEPVDNAMLADVLRQAANTPGNFYIRLLRKQAVKIYEEGSVFSFGKAVTLREGSDVSIFAGGICVADALTAADMLASQGIRAEVVNPFTIKPMDTEGVTASVKKTGAAVTVENHNIIGGLGSAVSEVLTEHCPAPLERLGVHDTFGEVGPVDYLKKRFQMMPEDIVKAALRAINRRQNV</sequence>
<evidence type="ECO:0000259" key="4">
    <source>
        <dbReference type="SMART" id="SM00861"/>
    </source>
</evidence>
<feature type="domain" description="Transketolase-like pyrimidine-binding" evidence="4">
    <location>
        <begin position="18"/>
        <end position="184"/>
    </location>
</feature>
<dbReference type="PATRIC" id="fig|742737.3.peg.5026"/>
<dbReference type="FunFam" id="3.40.50.970:FF:000129">
    <property type="entry name" value="Transketolase"/>
    <property type="match status" value="1"/>
</dbReference>
<dbReference type="OrthoDB" id="8732661at2"/>
<dbReference type="RefSeq" id="WP_006783022.1">
    <property type="nucleotide sequence ID" value="NZ_CP040506.1"/>
</dbReference>
<dbReference type="PANTHER" id="PTHR43825:SF1">
    <property type="entry name" value="TRANSKETOLASE-LIKE PYRIMIDINE-BINDING DOMAIN-CONTAINING PROTEIN"/>
    <property type="match status" value="1"/>
</dbReference>
<dbReference type="InterPro" id="IPR005475">
    <property type="entry name" value="Transketolase-like_Pyr-bd"/>
</dbReference>
<comment type="cofactor">
    <cofactor evidence="1">
        <name>thiamine diphosphate</name>
        <dbReference type="ChEBI" id="CHEBI:58937"/>
    </cofactor>
</comment>
<evidence type="ECO:0000313" key="6">
    <source>
        <dbReference type="Proteomes" id="UP000005384"/>
    </source>
</evidence>
<gene>
    <name evidence="5" type="ORF">HMPREF9473_05034</name>
</gene>
<reference evidence="5 6" key="1">
    <citation type="submission" date="2011-08" db="EMBL/GenBank/DDBJ databases">
        <title>The Genome Sequence of Clostridium hathewayi WAL-18680.</title>
        <authorList>
            <consortium name="The Broad Institute Genome Sequencing Platform"/>
            <person name="Earl A."/>
            <person name="Ward D."/>
            <person name="Feldgarden M."/>
            <person name="Gevers D."/>
            <person name="Finegold S.M."/>
            <person name="Summanen P.H."/>
            <person name="Molitoris D.R."/>
            <person name="Song M."/>
            <person name="Daigneault M."/>
            <person name="Allen-Vercoe E."/>
            <person name="Young S.K."/>
            <person name="Zeng Q."/>
            <person name="Gargeya S."/>
            <person name="Fitzgerald M."/>
            <person name="Haas B."/>
            <person name="Abouelleil A."/>
            <person name="Alvarado L."/>
            <person name="Arachchi H.M."/>
            <person name="Berlin A."/>
            <person name="Brown A."/>
            <person name="Chapman S.B."/>
            <person name="Chen Z."/>
            <person name="Dunbar C."/>
            <person name="Freedman E."/>
            <person name="Gearin G."/>
            <person name="Gellesch M."/>
            <person name="Goldberg J."/>
            <person name="Griggs A."/>
            <person name="Gujja S."/>
            <person name="Heiman D."/>
            <person name="Howarth C."/>
            <person name="Larson L."/>
            <person name="Lui A."/>
            <person name="MacDonald P.J.P."/>
            <person name="Montmayeur A."/>
            <person name="Murphy C."/>
            <person name="Neiman D."/>
            <person name="Pearson M."/>
            <person name="Priest M."/>
            <person name="Roberts A."/>
            <person name="Saif S."/>
            <person name="Shea T."/>
            <person name="Shenoy N."/>
            <person name="Sisk P."/>
            <person name="Stolte C."/>
            <person name="Sykes S."/>
            <person name="Wortman J."/>
            <person name="Nusbaum C."/>
            <person name="Birren B."/>
        </authorList>
    </citation>
    <scope>NUCLEOTIDE SEQUENCE [LARGE SCALE GENOMIC DNA]</scope>
    <source>
        <strain evidence="5 6">WAL-18680</strain>
    </source>
</reference>
<dbReference type="CDD" id="cd07033">
    <property type="entry name" value="TPP_PYR_DXS_TK_like"/>
    <property type="match status" value="1"/>
</dbReference>
<dbReference type="EMBL" id="ADLN01000127">
    <property type="protein sequence ID" value="EHI57127.1"/>
    <property type="molecule type" value="Genomic_DNA"/>
</dbReference>
<name>G5INF6_9FIRM</name>
<evidence type="ECO:0000256" key="2">
    <source>
        <dbReference type="ARBA" id="ARBA00007131"/>
    </source>
</evidence>
<dbReference type="HOGENOM" id="CLU_009227_1_1_9"/>
<dbReference type="InterPro" id="IPR033248">
    <property type="entry name" value="Transketolase_C"/>
</dbReference>
<dbReference type="PANTHER" id="PTHR43825">
    <property type="entry name" value="PYRUVATE DEHYDROGENASE E1 COMPONENT"/>
    <property type="match status" value="1"/>
</dbReference>
<dbReference type="Pfam" id="PF02779">
    <property type="entry name" value="Transket_pyr"/>
    <property type="match status" value="1"/>
</dbReference>
<dbReference type="SUPFAM" id="SSF52518">
    <property type="entry name" value="Thiamin diphosphate-binding fold (THDP-binding)"/>
    <property type="match status" value="1"/>
</dbReference>
<accession>G5INF6</accession>
<dbReference type="SUPFAM" id="SSF52922">
    <property type="entry name" value="TK C-terminal domain-like"/>
    <property type="match status" value="1"/>
</dbReference>
<evidence type="ECO:0000256" key="3">
    <source>
        <dbReference type="ARBA" id="ARBA00023052"/>
    </source>
</evidence>
<dbReference type="Gene3D" id="3.40.50.970">
    <property type="match status" value="1"/>
</dbReference>